<dbReference type="EMBL" id="VNJI01000032">
    <property type="protein sequence ID" value="TVY07732.1"/>
    <property type="molecule type" value="Genomic_DNA"/>
</dbReference>
<dbReference type="Pfam" id="PF01047">
    <property type="entry name" value="MarR"/>
    <property type="match status" value="1"/>
</dbReference>
<proteinExistence type="predicted"/>
<dbReference type="InterPro" id="IPR039422">
    <property type="entry name" value="MarR/SlyA-like"/>
</dbReference>
<evidence type="ECO:0000313" key="3">
    <source>
        <dbReference type="EMBL" id="TVY07732.1"/>
    </source>
</evidence>
<dbReference type="PANTHER" id="PTHR33164">
    <property type="entry name" value="TRANSCRIPTIONAL REGULATOR, MARR FAMILY"/>
    <property type="match status" value="1"/>
</dbReference>
<accession>A0A559K6F7</accession>
<evidence type="ECO:0000313" key="4">
    <source>
        <dbReference type="Proteomes" id="UP000317036"/>
    </source>
</evidence>
<organism evidence="3 4">
    <name type="scientific">Paenibacillus cremeus</name>
    <dbReference type="NCBI Taxonomy" id="2163881"/>
    <lineage>
        <taxon>Bacteria</taxon>
        <taxon>Bacillati</taxon>
        <taxon>Bacillota</taxon>
        <taxon>Bacilli</taxon>
        <taxon>Bacillales</taxon>
        <taxon>Paenibacillaceae</taxon>
        <taxon>Paenibacillus</taxon>
    </lineage>
</organism>
<reference evidence="3 4" key="1">
    <citation type="submission" date="2019-07" db="EMBL/GenBank/DDBJ databases">
        <authorList>
            <person name="Kim J."/>
        </authorList>
    </citation>
    <scope>NUCLEOTIDE SEQUENCE [LARGE SCALE GENOMIC DNA]</scope>
    <source>
        <strain evidence="3 4">JC52</strain>
    </source>
</reference>
<dbReference type="PRINTS" id="PR00598">
    <property type="entry name" value="HTHMARR"/>
</dbReference>
<dbReference type="Proteomes" id="UP000317036">
    <property type="component" value="Unassembled WGS sequence"/>
</dbReference>
<dbReference type="PROSITE" id="PS50995">
    <property type="entry name" value="HTH_MARR_2"/>
    <property type="match status" value="1"/>
</dbReference>
<feature type="domain" description="HTH marR-type" evidence="2">
    <location>
        <begin position="1"/>
        <end position="135"/>
    </location>
</feature>
<keyword evidence="4" id="KW-1185">Reference proteome</keyword>
<dbReference type="GO" id="GO:0003700">
    <property type="term" value="F:DNA-binding transcription factor activity"/>
    <property type="evidence" value="ECO:0007669"/>
    <property type="project" value="InterPro"/>
</dbReference>
<dbReference type="PANTHER" id="PTHR33164:SF57">
    <property type="entry name" value="MARR-FAMILY TRANSCRIPTIONAL REGULATOR"/>
    <property type="match status" value="1"/>
</dbReference>
<dbReference type="Gene3D" id="1.10.10.10">
    <property type="entry name" value="Winged helix-like DNA-binding domain superfamily/Winged helix DNA-binding domain"/>
    <property type="match status" value="1"/>
</dbReference>
<dbReference type="GO" id="GO:0006950">
    <property type="term" value="P:response to stress"/>
    <property type="evidence" value="ECO:0007669"/>
    <property type="project" value="TreeGrafter"/>
</dbReference>
<dbReference type="SMART" id="SM00347">
    <property type="entry name" value="HTH_MARR"/>
    <property type="match status" value="1"/>
</dbReference>
<dbReference type="OrthoDB" id="2389730at2"/>
<dbReference type="GO" id="GO:0003677">
    <property type="term" value="F:DNA binding"/>
    <property type="evidence" value="ECO:0007669"/>
    <property type="project" value="UniProtKB-KW"/>
</dbReference>
<keyword evidence="1" id="KW-0238">DNA-binding</keyword>
<protein>
    <submittedName>
        <fullName evidence="3">MarR family transcriptional regulator</fullName>
    </submittedName>
</protein>
<dbReference type="AlphaFoldDB" id="A0A559K6F7"/>
<dbReference type="InterPro" id="IPR036390">
    <property type="entry name" value="WH_DNA-bd_sf"/>
</dbReference>
<dbReference type="SUPFAM" id="SSF46785">
    <property type="entry name" value="Winged helix' DNA-binding domain"/>
    <property type="match status" value="1"/>
</dbReference>
<gene>
    <name evidence="3" type="ORF">FPZ49_22180</name>
</gene>
<sequence length="142" mass="16241">MNSNAFHSIEYELALLVRLATSYSPRPGGLDRSEYLLLCELSERGPIGINEVAELLLLNISTASRQVATLEKKNYITRYPDPTNGRISLLQISPEGKSMLDAMRAVRSRAYEEIFKDWSSDEVHDLTSKLGRLNRDLKRWRK</sequence>
<evidence type="ECO:0000259" key="2">
    <source>
        <dbReference type="PROSITE" id="PS50995"/>
    </source>
</evidence>
<dbReference type="InterPro" id="IPR036388">
    <property type="entry name" value="WH-like_DNA-bd_sf"/>
</dbReference>
<evidence type="ECO:0000256" key="1">
    <source>
        <dbReference type="ARBA" id="ARBA00023125"/>
    </source>
</evidence>
<comment type="caution">
    <text evidence="3">The sequence shown here is derived from an EMBL/GenBank/DDBJ whole genome shotgun (WGS) entry which is preliminary data.</text>
</comment>
<dbReference type="InterPro" id="IPR000835">
    <property type="entry name" value="HTH_MarR-typ"/>
</dbReference>
<dbReference type="RefSeq" id="WP_144851084.1">
    <property type="nucleotide sequence ID" value="NZ_VNJI01000032.1"/>
</dbReference>
<name>A0A559K6F7_9BACL</name>